<keyword evidence="6" id="KW-0004">4Fe-4S</keyword>
<evidence type="ECO:0000313" key="23">
    <source>
        <dbReference type="Proteomes" id="UP000254633"/>
    </source>
</evidence>
<dbReference type="SUPFAM" id="SSF55124">
    <property type="entry name" value="Nitrite/Sulfite reductase N-terminal domain-like"/>
    <property type="match status" value="1"/>
</dbReference>
<keyword evidence="11" id="KW-0249">Electron transport</keyword>
<dbReference type="GO" id="GO:0046872">
    <property type="term" value="F:metal ion binding"/>
    <property type="evidence" value="ECO:0007669"/>
    <property type="project" value="UniProtKB-KW"/>
</dbReference>
<dbReference type="Pfam" id="PF01077">
    <property type="entry name" value="NIR_SIR"/>
    <property type="match status" value="1"/>
</dbReference>
<dbReference type="GO" id="GO:0005737">
    <property type="term" value="C:cytoplasm"/>
    <property type="evidence" value="ECO:0007669"/>
    <property type="project" value="UniProtKB-SubCell"/>
</dbReference>
<evidence type="ECO:0000256" key="1">
    <source>
        <dbReference type="ARBA" id="ARBA00001929"/>
    </source>
</evidence>
<dbReference type="InterPro" id="IPR017900">
    <property type="entry name" value="4Fe4S_Fe_S_CS"/>
</dbReference>
<dbReference type="SUPFAM" id="SSF56014">
    <property type="entry name" value="Nitrite and sulphite reductase 4Fe-4S domain-like"/>
    <property type="match status" value="1"/>
</dbReference>
<dbReference type="InterPro" id="IPR017896">
    <property type="entry name" value="4Fe4S_Fe-S-bd"/>
</dbReference>
<feature type="domain" description="4Fe-4S ferredoxin-type" evidence="21">
    <location>
        <begin position="171"/>
        <end position="200"/>
    </location>
</feature>
<evidence type="ECO:0000256" key="15">
    <source>
        <dbReference type="ARBA" id="ARBA00023027"/>
    </source>
</evidence>
<dbReference type="InterPro" id="IPR045854">
    <property type="entry name" value="NO2/SO3_Rdtase_4Fe4S_sf"/>
</dbReference>
<evidence type="ECO:0000256" key="17">
    <source>
        <dbReference type="ARBA" id="ARBA00055038"/>
    </source>
</evidence>
<dbReference type="NCBIfam" id="TIGR02912">
    <property type="entry name" value="sulfite_red_C"/>
    <property type="match status" value="1"/>
</dbReference>
<organism evidence="22 23">
    <name type="scientific">Salmonella diarizonae</name>
    <dbReference type="NCBI Taxonomy" id="59204"/>
    <lineage>
        <taxon>Bacteria</taxon>
        <taxon>Pseudomonadati</taxon>
        <taxon>Pseudomonadota</taxon>
        <taxon>Gammaproteobacteria</taxon>
        <taxon>Enterobacterales</taxon>
        <taxon>Enterobacteriaceae</taxon>
        <taxon>Salmonella</taxon>
    </lineage>
</organism>
<evidence type="ECO:0000259" key="21">
    <source>
        <dbReference type="PROSITE" id="PS51379"/>
    </source>
</evidence>
<evidence type="ECO:0000256" key="13">
    <source>
        <dbReference type="ARBA" id="ARBA00023004"/>
    </source>
</evidence>
<keyword evidence="15" id="KW-0520">NAD</keyword>
<evidence type="ECO:0000256" key="20">
    <source>
        <dbReference type="ARBA" id="ARBA00070076"/>
    </source>
</evidence>
<dbReference type="FunFam" id="3.30.70.20:FF:000033">
    <property type="entry name" value="Anaerobic sulfite reductase subunit AsrC"/>
    <property type="match status" value="1"/>
</dbReference>
<keyword evidence="10" id="KW-0677">Repeat</keyword>
<evidence type="ECO:0000256" key="5">
    <source>
        <dbReference type="ARBA" id="ARBA00022448"/>
    </source>
</evidence>
<evidence type="ECO:0000256" key="16">
    <source>
        <dbReference type="ARBA" id="ARBA00052750"/>
    </source>
</evidence>
<dbReference type="Pfam" id="PF00037">
    <property type="entry name" value="Fer4"/>
    <property type="match status" value="2"/>
</dbReference>
<evidence type="ECO:0000256" key="19">
    <source>
        <dbReference type="ARBA" id="ARBA00063355"/>
    </source>
</evidence>
<dbReference type="GO" id="GO:0016002">
    <property type="term" value="F:sulfite reductase activity"/>
    <property type="evidence" value="ECO:0007669"/>
    <property type="project" value="TreeGrafter"/>
</dbReference>
<dbReference type="Pfam" id="PF03460">
    <property type="entry name" value="NIR_SIR_ferr"/>
    <property type="match status" value="1"/>
</dbReference>
<keyword evidence="9" id="KW-0479">Metal-binding</keyword>
<keyword evidence="13" id="KW-0408">Iron</keyword>
<dbReference type="PROSITE" id="PS00198">
    <property type="entry name" value="4FE4S_FER_1"/>
    <property type="match status" value="1"/>
</dbReference>
<dbReference type="GO" id="GO:0050311">
    <property type="term" value="F:sulfite reductase (ferredoxin) activity"/>
    <property type="evidence" value="ECO:0007669"/>
    <property type="project" value="TreeGrafter"/>
</dbReference>
<comment type="pathway">
    <text evidence="18">Sulfur metabolism; sulfite reduction.</text>
</comment>
<evidence type="ECO:0000313" key="22">
    <source>
        <dbReference type="EMBL" id="SUG54500.1"/>
    </source>
</evidence>
<dbReference type="PRINTS" id="PR00397">
    <property type="entry name" value="SIROHAEM"/>
</dbReference>
<evidence type="ECO:0000256" key="18">
    <source>
        <dbReference type="ARBA" id="ARBA00060698"/>
    </source>
</evidence>
<sequence length="467" mass="50757">MSIDIDIIKARAKNEYRLSKVRGEAMISVRIPGGILPAHLLTVARDIAETWGNGQIHLTTRQKLAMPGIRYEDIDNVNAALEPFLREIEIELCDVQVEDTKAGYLAIGGRNIVACQGNRICQKANTDTTGLSRRLEKLVYPSPYHLKTVIVGCPNDCAKASMADLGIIGVAKMRFTAERCIGCGACVKACSHHAVGCLALKNGKAVKEESACIGCGECVLACPTLAWQRKPDQLWQVRLGGRTSKKTPRVGKLFLNWVTEDVIKQVIVNLYEFEKEMLGGKPIYLHMGHLIDKGGYLRFKERVLRGVQLNPEAMVAERIYWPKTNPSRGCISNPPGTNQPRHGRSPPTGCGTLNHMTRAATSSITPPASASVDQPTCRHNAGVLFPLSFTARARKVCTSSASEVIVSEVPAAIASTDAIPQLKTPITLLNNSTIIAPEQGRIPIDSTIISRARQSSPLCRCSCVGKC</sequence>
<evidence type="ECO:0000256" key="7">
    <source>
        <dbReference type="ARBA" id="ARBA00022490"/>
    </source>
</evidence>
<proteinExistence type="inferred from homology"/>
<evidence type="ECO:0000256" key="14">
    <source>
        <dbReference type="ARBA" id="ARBA00023014"/>
    </source>
</evidence>
<dbReference type="GO" id="GO:0020037">
    <property type="term" value="F:heme binding"/>
    <property type="evidence" value="ECO:0007669"/>
    <property type="project" value="InterPro"/>
</dbReference>
<gene>
    <name evidence="22" type="primary">asrC</name>
    <name evidence="22" type="ORF">NCTC10060_01600</name>
</gene>
<evidence type="ECO:0000256" key="12">
    <source>
        <dbReference type="ARBA" id="ARBA00023002"/>
    </source>
</evidence>
<comment type="subunit">
    <text evidence="19">The anaerobic sulfite reductase seems to consist of three subunits.</text>
</comment>
<dbReference type="Gene3D" id="3.30.413.10">
    <property type="entry name" value="Sulfite Reductase Hemoprotein, domain 1"/>
    <property type="match status" value="1"/>
</dbReference>
<dbReference type="PANTHER" id="PTHR11493">
    <property type="entry name" value="SULFITE REDUCTASE [NADPH] SUBUNIT BETA-RELATED"/>
    <property type="match status" value="1"/>
</dbReference>
<dbReference type="PANTHER" id="PTHR11493:SF54">
    <property type="entry name" value="ANAEROBIC SULFITE REDUCTASE SUBUNIT C"/>
    <property type="match status" value="1"/>
</dbReference>
<comment type="cofactor">
    <cofactor evidence="1">
        <name>siroheme</name>
        <dbReference type="ChEBI" id="CHEBI:60052"/>
    </cofactor>
</comment>
<evidence type="ECO:0000256" key="4">
    <source>
        <dbReference type="ARBA" id="ARBA00010429"/>
    </source>
</evidence>
<dbReference type="InterPro" id="IPR006067">
    <property type="entry name" value="NO2/SO3_Rdtase_4Fe4S_dom"/>
</dbReference>
<keyword evidence="14" id="KW-0411">Iron-sulfur</keyword>
<dbReference type="InterPro" id="IPR006066">
    <property type="entry name" value="NO2/SO3_Rdtase_FeS/sirohaem_BS"/>
</dbReference>
<dbReference type="PROSITE" id="PS00365">
    <property type="entry name" value="NIR_SIR"/>
    <property type="match status" value="1"/>
</dbReference>
<accession>A0A379TWK2</accession>
<dbReference type="EMBL" id="UGXH01000003">
    <property type="protein sequence ID" value="SUG54500.1"/>
    <property type="molecule type" value="Genomic_DNA"/>
</dbReference>
<feature type="domain" description="4Fe-4S ferredoxin-type" evidence="21">
    <location>
        <begin position="203"/>
        <end position="232"/>
    </location>
</feature>
<reference evidence="22 23" key="1">
    <citation type="submission" date="2018-06" db="EMBL/GenBank/DDBJ databases">
        <authorList>
            <consortium name="Pathogen Informatics"/>
            <person name="Doyle S."/>
        </authorList>
    </citation>
    <scope>NUCLEOTIDE SEQUENCE [LARGE SCALE GENOMIC DNA]</scope>
    <source>
        <strain evidence="22 23">NCTC10060</strain>
    </source>
</reference>
<evidence type="ECO:0000256" key="2">
    <source>
        <dbReference type="ARBA" id="ARBA00001966"/>
    </source>
</evidence>
<keyword evidence="12 22" id="KW-0560">Oxidoreductase</keyword>
<dbReference type="SUPFAM" id="SSF54862">
    <property type="entry name" value="4Fe-4S ferredoxins"/>
    <property type="match status" value="1"/>
</dbReference>
<evidence type="ECO:0000256" key="3">
    <source>
        <dbReference type="ARBA" id="ARBA00004496"/>
    </source>
</evidence>
<dbReference type="Proteomes" id="UP000254633">
    <property type="component" value="Unassembled WGS sequence"/>
</dbReference>
<dbReference type="InterPro" id="IPR005117">
    <property type="entry name" value="NiRdtase/SiRdtase_haem-b_fer"/>
</dbReference>
<dbReference type="InterPro" id="IPR014261">
    <property type="entry name" value="Sulphite_reductase_C"/>
</dbReference>
<evidence type="ECO:0000256" key="11">
    <source>
        <dbReference type="ARBA" id="ARBA00022982"/>
    </source>
</evidence>
<evidence type="ECO:0000256" key="8">
    <source>
        <dbReference type="ARBA" id="ARBA00022617"/>
    </source>
</evidence>
<dbReference type="GO" id="GO:0051539">
    <property type="term" value="F:4 iron, 4 sulfur cluster binding"/>
    <property type="evidence" value="ECO:0007669"/>
    <property type="project" value="UniProtKB-KW"/>
</dbReference>
<evidence type="ECO:0000256" key="6">
    <source>
        <dbReference type="ARBA" id="ARBA00022485"/>
    </source>
</evidence>
<comment type="similarity">
    <text evidence="4">Belongs to the nitrite and sulfite reductase 4Fe-4S domain family.</text>
</comment>
<name>A0A379TWK2_SALDZ</name>
<keyword evidence="5" id="KW-0813">Transport</keyword>
<evidence type="ECO:0000256" key="9">
    <source>
        <dbReference type="ARBA" id="ARBA00022723"/>
    </source>
</evidence>
<dbReference type="GO" id="GO:0009337">
    <property type="term" value="C:sulfite reductase complex (NADPH)"/>
    <property type="evidence" value="ECO:0007669"/>
    <property type="project" value="TreeGrafter"/>
</dbReference>
<evidence type="ECO:0000256" key="10">
    <source>
        <dbReference type="ARBA" id="ARBA00022737"/>
    </source>
</evidence>
<dbReference type="InterPro" id="IPR036136">
    <property type="entry name" value="Nit/Sulf_reduc_fer-like_dom_sf"/>
</dbReference>
<dbReference type="AlphaFoldDB" id="A0A379TWK2"/>
<keyword evidence="7" id="KW-0963">Cytoplasm</keyword>
<dbReference type="InterPro" id="IPR045169">
    <property type="entry name" value="NO2/SO3_Rdtase_4Fe4S_prot"/>
</dbReference>
<dbReference type="GO" id="GO:0000103">
    <property type="term" value="P:sulfate assimilation"/>
    <property type="evidence" value="ECO:0007669"/>
    <property type="project" value="TreeGrafter"/>
</dbReference>
<comment type="subcellular location">
    <subcellularLocation>
        <location evidence="3">Cytoplasm</location>
    </subcellularLocation>
</comment>
<comment type="catalytic activity">
    <reaction evidence="16">
        <text>hydrogen sulfide + 3 NAD(+) + 3 H2O = sulfite + 3 NADH + 4 H(+)</text>
        <dbReference type="Rhea" id="RHEA:55316"/>
        <dbReference type="ChEBI" id="CHEBI:15377"/>
        <dbReference type="ChEBI" id="CHEBI:15378"/>
        <dbReference type="ChEBI" id="CHEBI:17359"/>
        <dbReference type="ChEBI" id="CHEBI:29919"/>
        <dbReference type="ChEBI" id="CHEBI:57540"/>
        <dbReference type="ChEBI" id="CHEBI:57945"/>
    </reaction>
</comment>
<comment type="function">
    <text evidence="17">This enzyme catalyzes the hydrogen sulfide production from sulfite. It is strictly anaerobic. It is regulated by electron acceptors rather than by cysteine.</text>
</comment>
<dbReference type="Gene3D" id="3.90.480.20">
    <property type="match status" value="1"/>
</dbReference>
<dbReference type="Gene3D" id="3.30.70.20">
    <property type="match status" value="1"/>
</dbReference>
<protein>
    <recommendedName>
        <fullName evidence="20">Anaerobic sulfite reductase subunit C</fullName>
    </recommendedName>
</protein>
<dbReference type="PROSITE" id="PS51379">
    <property type="entry name" value="4FE4S_FER_2"/>
    <property type="match status" value="2"/>
</dbReference>
<comment type="cofactor">
    <cofactor evidence="2">
        <name>[4Fe-4S] cluster</name>
        <dbReference type="ChEBI" id="CHEBI:49883"/>
    </cofactor>
</comment>
<keyword evidence="8" id="KW-0349">Heme</keyword>